<dbReference type="Ensembl" id="ENSLCNT00005017314.1">
    <property type="protein sequence ID" value="ENSLCNP00005015481.1"/>
    <property type="gene ID" value="ENSLCNG00005010151.1"/>
</dbReference>
<dbReference type="PANTHER" id="PTHR22234">
    <property type="entry name" value="TESTIS SPERMATOCYTE APOPTOSIS-RELATED GENE 1 PROTEIN"/>
    <property type="match status" value="1"/>
</dbReference>
<evidence type="ECO:0000313" key="2">
    <source>
        <dbReference type="Ensembl" id="ENSLCNP00005015481.1"/>
    </source>
</evidence>
<feature type="region of interest" description="Disordered" evidence="1">
    <location>
        <begin position="303"/>
        <end position="326"/>
    </location>
</feature>
<gene>
    <name evidence="2" type="primary">SPATA3</name>
</gene>
<evidence type="ECO:0000256" key="1">
    <source>
        <dbReference type="SAM" id="MobiDB-lite"/>
    </source>
</evidence>
<feature type="compositionally biased region" description="Low complexity" evidence="1">
    <location>
        <begin position="58"/>
        <end position="79"/>
    </location>
</feature>
<sequence>MDTEPGDGPSRAPHDGTDESPQRAAAQCVEGHRLILLLGELWKSDQCCLTLQDIPEQAPAHRSSRPSSTRATSGHSSSSNCAARRPKRSGDSLWTPADCPAAKCKRPTQERPRHRCKTADPCERVTARALAGTRGSEAVEEPAPGRREPCQPPEAREPGAPPLLALCCASAAQVHARDRQPLAALVGIVVPPRPEEEEEARRPVHTAVFSPSRPEGSLDVPRVGSRARGCVPLARPEAQTDGSLTRAGPRAFCSCSACPGSSACWRRLGLCHSRIFDVLLPLPWPTMPGRGFPSLLTFYREPARKHSTHRNSRAPSSRACRCGSGSPGGCLLHH</sequence>
<accession>A0A667GJS6</accession>
<reference evidence="2" key="2">
    <citation type="submission" date="2025-09" db="UniProtKB">
        <authorList>
            <consortium name="Ensembl"/>
        </authorList>
    </citation>
    <scope>IDENTIFICATION</scope>
</reference>
<feature type="region of interest" description="Disordered" evidence="1">
    <location>
        <begin position="1"/>
        <end position="25"/>
    </location>
</feature>
<feature type="region of interest" description="Disordered" evidence="1">
    <location>
        <begin position="129"/>
        <end position="156"/>
    </location>
</feature>
<dbReference type="Proteomes" id="UP000472241">
    <property type="component" value="Unplaced"/>
</dbReference>
<feature type="compositionally biased region" description="Basic residues" evidence="1">
    <location>
        <begin position="303"/>
        <end position="312"/>
    </location>
</feature>
<dbReference type="InterPro" id="IPR026717">
    <property type="entry name" value="SPATA3"/>
</dbReference>
<feature type="region of interest" description="Disordered" evidence="1">
    <location>
        <begin position="56"/>
        <end position="115"/>
    </location>
</feature>
<proteinExistence type="predicted"/>
<feature type="compositionally biased region" description="Basic and acidic residues" evidence="1">
    <location>
        <begin position="143"/>
        <end position="156"/>
    </location>
</feature>
<organism evidence="2 3">
    <name type="scientific">Lynx canadensis</name>
    <name type="common">Canada lynx</name>
    <name type="synonym">Felis canadensis</name>
    <dbReference type="NCBI Taxonomy" id="61383"/>
    <lineage>
        <taxon>Eukaryota</taxon>
        <taxon>Metazoa</taxon>
        <taxon>Chordata</taxon>
        <taxon>Craniata</taxon>
        <taxon>Vertebrata</taxon>
        <taxon>Euteleostomi</taxon>
        <taxon>Mammalia</taxon>
        <taxon>Eutheria</taxon>
        <taxon>Laurasiatheria</taxon>
        <taxon>Carnivora</taxon>
        <taxon>Feliformia</taxon>
        <taxon>Felidae</taxon>
        <taxon>Felinae</taxon>
        <taxon>Lynx</taxon>
    </lineage>
</organism>
<dbReference type="AlphaFoldDB" id="A0A667GJS6"/>
<reference evidence="2" key="1">
    <citation type="submission" date="2025-08" db="UniProtKB">
        <authorList>
            <consortium name="Ensembl"/>
        </authorList>
    </citation>
    <scope>IDENTIFICATION</scope>
</reference>
<protein>
    <recommendedName>
        <fullName evidence="4">Spermatogenesis associated 3</fullName>
    </recommendedName>
</protein>
<dbReference type="Pfam" id="PF15662">
    <property type="entry name" value="SPATA3"/>
    <property type="match status" value="1"/>
</dbReference>
<feature type="compositionally biased region" description="Basic and acidic residues" evidence="1">
    <location>
        <begin position="12"/>
        <end position="21"/>
    </location>
</feature>
<evidence type="ECO:0008006" key="4">
    <source>
        <dbReference type="Google" id="ProtNLM"/>
    </source>
</evidence>
<dbReference type="PANTHER" id="PTHR22234:SF2">
    <property type="entry name" value="SPERMATOGENESIS ASSOCIATED 3"/>
    <property type="match status" value="1"/>
</dbReference>
<keyword evidence="3" id="KW-1185">Reference proteome</keyword>
<evidence type="ECO:0000313" key="3">
    <source>
        <dbReference type="Proteomes" id="UP000472241"/>
    </source>
</evidence>
<name>A0A667GJS6_LYNCA</name>
<feature type="region of interest" description="Disordered" evidence="1">
    <location>
        <begin position="194"/>
        <end position="221"/>
    </location>
</feature>